<evidence type="ECO:0000256" key="7">
    <source>
        <dbReference type="ARBA" id="ARBA00023125"/>
    </source>
</evidence>
<proteinExistence type="inferred from homology"/>
<comment type="similarity">
    <text evidence="2 9">Belongs to the replication factor A protein 1 family.</text>
</comment>
<dbReference type="Proteomes" id="UP000322225">
    <property type="component" value="Chromosome 5"/>
</dbReference>
<evidence type="ECO:0000259" key="13">
    <source>
        <dbReference type="Pfam" id="PF08646"/>
    </source>
</evidence>
<dbReference type="GO" id="GO:0006260">
    <property type="term" value="P:DNA replication"/>
    <property type="evidence" value="ECO:0007669"/>
    <property type="project" value="UniProtKB-KW"/>
</dbReference>
<dbReference type="InterPro" id="IPR013955">
    <property type="entry name" value="Rep_factor-A_C"/>
</dbReference>
<dbReference type="AlphaFoldDB" id="A0AAJ8MWA4"/>
<dbReference type="Pfam" id="PF01336">
    <property type="entry name" value="tRNA_anti-codon"/>
    <property type="match status" value="1"/>
</dbReference>
<dbReference type="KEGG" id="ksn:43585327"/>
<dbReference type="SUPFAM" id="SSF50249">
    <property type="entry name" value="Nucleic acid-binding proteins"/>
    <property type="match status" value="4"/>
</dbReference>
<evidence type="ECO:0000259" key="12">
    <source>
        <dbReference type="Pfam" id="PF04057"/>
    </source>
</evidence>
<evidence type="ECO:0000256" key="3">
    <source>
        <dbReference type="ARBA" id="ARBA00022705"/>
    </source>
</evidence>
<dbReference type="CDD" id="cd04477">
    <property type="entry name" value="RPA1N"/>
    <property type="match status" value="1"/>
</dbReference>
<dbReference type="FunFam" id="2.40.50.140:FF:000090">
    <property type="entry name" value="Replication protein A subunit"/>
    <property type="match status" value="1"/>
</dbReference>
<dbReference type="InterPro" id="IPR012340">
    <property type="entry name" value="NA-bd_OB-fold"/>
</dbReference>
<dbReference type="GeneID" id="43585327"/>
<evidence type="ECO:0000256" key="5">
    <source>
        <dbReference type="ARBA" id="ARBA00022771"/>
    </source>
</evidence>
<evidence type="ECO:0000256" key="10">
    <source>
        <dbReference type="SAM" id="MobiDB-lite"/>
    </source>
</evidence>
<gene>
    <name evidence="15" type="ORF">CI109_102835</name>
</gene>
<dbReference type="Pfam" id="PF16900">
    <property type="entry name" value="REPA_OB_2"/>
    <property type="match status" value="1"/>
</dbReference>
<keyword evidence="16" id="KW-1185">Reference proteome</keyword>
<dbReference type="CDD" id="cd04476">
    <property type="entry name" value="RPA1_DBD_C"/>
    <property type="match status" value="1"/>
</dbReference>
<evidence type="ECO:0000256" key="1">
    <source>
        <dbReference type="ARBA" id="ARBA00004123"/>
    </source>
</evidence>
<keyword evidence="8 9" id="KW-0539">Nucleus</keyword>
<dbReference type="FunFam" id="2.40.50.140:FF:000117">
    <property type="entry name" value="Replication protein A subunit"/>
    <property type="match status" value="1"/>
</dbReference>
<dbReference type="CDD" id="cd04475">
    <property type="entry name" value="RPA1_DBD_B"/>
    <property type="match status" value="1"/>
</dbReference>
<dbReference type="GO" id="GO:0008270">
    <property type="term" value="F:zinc ion binding"/>
    <property type="evidence" value="ECO:0007669"/>
    <property type="project" value="UniProtKB-KW"/>
</dbReference>
<keyword evidence="7 9" id="KW-0238">DNA-binding</keyword>
<reference evidence="15" key="1">
    <citation type="submission" date="2017-08" db="EMBL/GenBank/DDBJ databases">
        <authorList>
            <person name="Cuomo C."/>
            <person name="Billmyre B."/>
            <person name="Heitman J."/>
        </authorList>
    </citation>
    <scope>NUCLEOTIDE SEQUENCE</scope>
    <source>
        <strain evidence="15">CBS 12478</strain>
    </source>
</reference>
<evidence type="ECO:0000259" key="11">
    <source>
        <dbReference type="Pfam" id="PF01336"/>
    </source>
</evidence>
<feature type="domain" description="Replication factor A C-terminal" evidence="13">
    <location>
        <begin position="461"/>
        <end position="607"/>
    </location>
</feature>
<feature type="domain" description="Replication factor-A protein 1 N-terminal" evidence="12">
    <location>
        <begin position="11"/>
        <end position="104"/>
    </location>
</feature>
<organism evidence="15 16">
    <name type="scientific">Kwoniella shandongensis</name>
    <dbReference type="NCBI Taxonomy" id="1734106"/>
    <lineage>
        <taxon>Eukaryota</taxon>
        <taxon>Fungi</taxon>
        <taxon>Dikarya</taxon>
        <taxon>Basidiomycota</taxon>
        <taxon>Agaricomycotina</taxon>
        <taxon>Tremellomycetes</taxon>
        <taxon>Tremellales</taxon>
        <taxon>Cryptococcaceae</taxon>
        <taxon>Kwoniella</taxon>
    </lineage>
</organism>
<feature type="domain" description="Replication protein A OB" evidence="14">
    <location>
        <begin position="299"/>
        <end position="396"/>
    </location>
</feature>
<name>A0AAJ8MWA4_9TREE</name>
<dbReference type="Pfam" id="PF08646">
    <property type="entry name" value="Rep_fac-A_C"/>
    <property type="match status" value="1"/>
</dbReference>
<evidence type="ECO:0000259" key="14">
    <source>
        <dbReference type="Pfam" id="PF16900"/>
    </source>
</evidence>
<feature type="region of interest" description="Disordered" evidence="10">
    <location>
        <begin position="114"/>
        <end position="151"/>
    </location>
</feature>
<dbReference type="GO" id="GO:0007004">
    <property type="term" value="P:telomere maintenance via telomerase"/>
    <property type="evidence" value="ECO:0007669"/>
    <property type="project" value="UniProtKB-ARBA"/>
</dbReference>
<dbReference type="InterPro" id="IPR047192">
    <property type="entry name" value="Euk_RPA1_DBD_C"/>
</dbReference>
<evidence type="ECO:0000313" key="15">
    <source>
        <dbReference type="EMBL" id="WWD18385.1"/>
    </source>
</evidence>
<dbReference type="RefSeq" id="XP_065823274.1">
    <property type="nucleotide sequence ID" value="XM_065967202.1"/>
</dbReference>
<evidence type="ECO:0000256" key="8">
    <source>
        <dbReference type="ARBA" id="ARBA00023242"/>
    </source>
</evidence>
<feature type="compositionally biased region" description="Low complexity" evidence="10">
    <location>
        <begin position="127"/>
        <end position="142"/>
    </location>
</feature>
<evidence type="ECO:0000313" key="16">
    <source>
        <dbReference type="Proteomes" id="UP000322225"/>
    </source>
</evidence>
<dbReference type="GO" id="GO:0003677">
    <property type="term" value="F:DNA binding"/>
    <property type="evidence" value="ECO:0007669"/>
    <property type="project" value="UniProtKB-KW"/>
</dbReference>
<dbReference type="PANTHER" id="PTHR47165:SF4">
    <property type="entry name" value="OS03G0429900 PROTEIN"/>
    <property type="match status" value="1"/>
</dbReference>
<dbReference type="InterPro" id="IPR004365">
    <property type="entry name" value="NA-bd_OB_tRNA"/>
</dbReference>
<comment type="subunit">
    <text evidence="9">Component of the heterotrimeric canonical replication protein A complex (RPA).</text>
</comment>
<dbReference type="InterPro" id="IPR007199">
    <property type="entry name" value="Rep_factor-A_N"/>
</dbReference>
<feature type="domain" description="OB" evidence="11">
    <location>
        <begin position="192"/>
        <end position="273"/>
    </location>
</feature>
<comment type="function">
    <text evidence="9">As part of the replication protein A (RPA/RP-A), a single-stranded DNA-binding heterotrimeric complex, may play an essential role in DNA replication, recombination and repair. Binds and stabilizes single-stranded DNA intermediates, preventing complementary DNA reannealing and recruiting different proteins involved in DNA metabolism.</text>
</comment>
<dbReference type="CDD" id="cd04474">
    <property type="entry name" value="RPA1_DBD_A"/>
    <property type="match status" value="1"/>
</dbReference>
<dbReference type="InterPro" id="IPR004591">
    <property type="entry name" value="Rfa1"/>
</dbReference>
<accession>A0AAJ8MWA4</accession>
<keyword evidence="5 9" id="KW-0863">Zinc-finger</keyword>
<evidence type="ECO:0000256" key="6">
    <source>
        <dbReference type="ARBA" id="ARBA00022833"/>
    </source>
</evidence>
<evidence type="ECO:0000256" key="9">
    <source>
        <dbReference type="RuleBase" id="RU364130"/>
    </source>
</evidence>
<keyword evidence="6 9" id="KW-0862">Zinc</keyword>
<dbReference type="GO" id="GO:0000781">
    <property type="term" value="C:chromosome, telomeric region"/>
    <property type="evidence" value="ECO:0007669"/>
    <property type="project" value="UniProtKB-ARBA"/>
</dbReference>
<keyword evidence="4 9" id="KW-0479">Metal-binding</keyword>
<dbReference type="Pfam" id="PF04057">
    <property type="entry name" value="Rep-A_N"/>
    <property type="match status" value="1"/>
</dbReference>
<dbReference type="GO" id="GO:0006281">
    <property type="term" value="P:DNA repair"/>
    <property type="evidence" value="ECO:0007669"/>
    <property type="project" value="InterPro"/>
</dbReference>
<dbReference type="FunFam" id="2.40.50.140:FF:000041">
    <property type="entry name" value="Replication protein A subunit"/>
    <property type="match status" value="1"/>
</dbReference>
<dbReference type="PANTHER" id="PTHR47165">
    <property type="entry name" value="OS03G0429900 PROTEIN"/>
    <property type="match status" value="1"/>
</dbReference>
<protein>
    <recommendedName>
        <fullName evidence="9">Replication protein A subunit</fullName>
    </recommendedName>
</protein>
<sequence>MASPLTAGFCELVFNSNEAPEGVVPVLQVLSVKKINAPGASGTDRYRLILSDGKYFIQGMIATQLNHHVENKEVDKHVLIKLVNYVTNAVQGRKLVIILNLEIVPWNGEKIGSPQNLEQQQGTSGGASPAVAAAPAPKQEPGAGAGAGGAANRGQFGGKGGGAAAKGGRAGGKQDVGPLYPIEGLSPYQNKWTIKARVTQKSDIKHYSNQRGEGKLFSCTFMDETGEIRATGFNETVDNFYNLLEEGKVFFVSRARINIAKKQFSNVNNEYEIMFENQTEIEPCDDESVPQVKYNFKGIGDLGELQKDELCDVIGVVKEVHELGSVTSKATNKPFAKRDIQLVDQSGQAVRLTLWGKQAETFSADDQPVIAFKGVKVGDFGGRSLSMFSSATMSVDPDIPEAHSLRGWFDAEGRNKQFTAYTNSSVNSGGAGAAQGARPAEIKTIGQAKDEQLGMSDKTDYFTTAATIAFVKQETFSYPACANPDGCNKKVVDEGSGWRCEKCDRSWDAPIHRYILSMNVMDHTGQFWITAFNDTAEQLMEISANDLMKLKEEGNDNAFGSYFQKATGKTYSFQMMAKQDSFNDQPRVRYQCRRVAAPDYAAESAHLTQLISQISV</sequence>
<dbReference type="EMBL" id="CP144055">
    <property type="protein sequence ID" value="WWD18385.1"/>
    <property type="molecule type" value="Genomic_DNA"/>
</dbReference>
<dbReference type="InterPro" id="IPR031657">
    <property type="entry name" value="REPA_OB_2"/>
</dbReference>
<evidence type="ECO:0000256" key="2">
    <source>
        <dbReference type="ARBA" id="ARBA00005690"/>
    </source>
</evidence>
<reference evidence="15" key="2">
    <citation type="submission" date="2024-01" db="EMBL/GenBank/DDBJ databases">
        <title>Comparative genomics of Cryptococcus and Kwoniella reveals pathogenesis evolution and contrasting modes of karyotype evolution via chromosome fusion or intercentromeric recombination.</title>
        <authorList>
            <person name="Coelho M.A."/>
            <person name="David-Palma M."/>
            <person name="Shea T."/>
            <person name="Bowers K."/>
            <person name="McGinley-Smith S."/>
            <person name="Mohammad A.W."/>
            <person name="Gnirke A."/>
            <person name="Yurkov A.M."/>
            <person name="Nowrousian M."/>
            <person name="Sun S."/>
            <person name="Cuomo C.A."/>
            <person name="Heitman J."/>
        </authorList>
    </citation>
    <scope>NUCLEOTIDE SEQUENCE</scope>
    <source>
        <strain evidence="15">CBS 12478</strain>
    </source>
</reference>
<dbReference type="NCBIfam" id="TIGR00617">
    <property type="entry name" value="rpa1"/>
    <property type="match status" value="1"/>
</dbReference>
<evidence type="ECO:0000256" key="4">
    <source>
        <dbReference type="ARBA" id="ARBA00022723"/>
    </source>
</evidence>
<keyword evidence="3 9" id="KW-0235">DNA replication</keyword>
<dbReference type="GO" id="GO:0005662">
    <property type="term" value="C:DNA replication factor A complex"/>
    <property type="evidence" value="ECO:0007669"/>
    <property type="project" value="UniProtKB-ARBA"/>
</dbReference>
<dbReference type="GO" id="GO:0006310">
    <property type="term" value="P:DNA recombination"/>
    <property type="evidence" value="ECO:0007669"/>
    <property type="project" value="InterPro"/>
</dbReference>
<dbReference type="FunFam" id="2.40.50.140:FF:000064">
    <property type="entry name" value="Replication protein A subunit"/>
    <property type="match status" value="1"/>
</dbReference>
<dbReference type="Gene3D" id="2.40.50.140">
    <property type="entry name" value="Nucleic acid-binding proteins"/>
    <property type="match status" value="4"/>
</dbReference>
<comment type="subcellular location">
    <subcellularLocation>
        <location evidence="1 9">Nucleus</location>
    </subcellularLocation>
</comment>